<dbReference type="EMBL" id="HBEL01021938">
    <property type="protein sequence ID" value="CAD8414112.1"/>
    <property type="molecule type" value="Transcribed_RNA"/>
</dbReference>
<gene>
    <name evidence="1" type="ORF">PINE0816_LOCUS10245</name>
</gene>
<sequence>MHIKTSGKRQTRPSYKCTLCPHSGGAMSVLHNSDAKKNAGRRWTHEICRIWCRFSPPTSIPQPEGEIKRAEQKKLLDRGKDLCNLSAVCCICGMGKIHNQGRSSEEFVDGCLQNDQGISNSSASSNQRTNASGLVKCAANGCHLSFHPLCAILASKLRLEDEHKPNKNIETKVKNNMDQNQTKIRCTGENNNLNPEEAMKESNINDAELCNQYTLQLMKVSRTAGGFGSIPGMSKSTIVPVAFCGLHNPKRDPSLYGCPPAGYLLNSAIDIPLQFAS</sequence>
<name>A0A7S0GFR5_9STRA</name>
<organism evidence="1">
    <name type="scientific">Proboscia inermis</name>
    <dbReference type="NCBI Taxonomy" id="420281"/>
    <lineage>
        <taxon>Eukaryota</taxon>
        <taxon>Sar</taxon>
        <taxon>Stramenopiles</taxon>
        <taxon>Ochrophyta</taxon>
        <taxon>Bacillariophyta</taxon>
        <taxon>Coscinodiscophyceae</taxon>
        <taxon>Rhizosoleniophycidae</taxon>
        <taxon>Rhizosoleniales</taxon>
        <taxon>Rhizosoleniaceae</taxon>
        <taxon>Proboscia</taxon>
    </lineage>
</organism>
<evidence type="ECO:0000313" key="1">
    <source>
        <dbReference type="EMBL" id="CAD8414112.1"/>
    </source>
</evidence>
<accession>A0A7S0GFR5</accession>
<proteinExistence type="predicted"/>
<dbReference type="AlphaFoldDB" id="A0A7S0GFR5"/>
<reference evidence="1" key="1">
    <citation type="submission" date="2021-01" db="EMBL/GenBank/DDBJ databases">
        <authorList>
            <person name="Corre E."/>
            <person name="Pelletier E."/>
            <person name="Niang G."/>
            <person name="Scheremetjew M."/>
            <person name="Finn R."/>
            <person name="Kale V."/>
            <person name="Holt S."/>
            <person name="Cochrane G."/>
            <person name="Meng A."/>
            <person name="Brown T."/>
            <person name="Cohen L."/>
        </authorList>
    </citation>
    <scope>NUCLEOTIDE SEQUENCE</scope>
    <source>
        <strain evidence="1">CCAP1064/1</strain>
    </source>
</reference>
<protein>
    <submittedName>
        <fullName evidence="1">Uncharacterized protein</fullName>
    </submittedName>
</protein>